<dbReference type="AlphaFoldDB" id="A0A3M2RVT0"/>
<protein>
    <submittedName>
        <fullName evidence="2">Uncharacterized protein</fullName>
    </submittedName>
</protein>
<proteinExistence type="predicted"/>
<name>A0A3M2RVT0_9HYPO</name>
<organism evidence="2 3">
    <name type="scientific">Fusarium kuroshium</name>
    <dbReference type="NCBI Taxonomy" id="2010991"/>
    <lineage>
        <taxon>Eukaryota</taxon>
        <taxon>Fungi</taxon>
        <taxon>Dikarya</taxon>
        <taxon>Ascomycota</taxon>
        <taxon>Pezizomycotina</taxon>
        <taxon>Sordariomycetes</taxon>
        <taxon>Hypocreomycetidae</taxon>
        <taxon>Hypocreales</taxon>
        <taxon>Nectriaceae</taxon>
        <taxon>Fusarium</taxon>
        <taxon>Fusarium solani species complex</taxon>
    </lineage>
</organism>
<dbReference type="PANTHER" id="PTHR10622">
    <property type="entry name" value="HET DOMAIN-CONTAINING PROTEIN"/>
    <property type="match status" value="1"/>
</dbReference>
<keyword evidence="1" id="KW-0732">Signal</keyword>
<dbReference type="STRING" id="2010991.A0A3M2RVT0"/>
<accession>A0A3M2RVT0</accession>
<feature type="chain" id="PRO_5018117722" evidence="1">
    <location>
        <begin position="24"/>
        <end position="108"/>
    </location>
</feature>
<evidence type="ECO:0000313" key="2">
    <source>
        <dbReference type="EMBL" id="RMJ09400.1"/>
    </source>
</evidence>
<dbReference type="EMBL" id="NKUJ01000244">
    <property type="protein sequence ID" value="RMJ09400.1"/>
    <property type="molecule type" value="Genomic_DNA"/>
</dbReference>
<dbReference type="Proteomes" id="UP000277212">
    <property type="component" value="Unassembled WGS sequence"/>
</dbReference>
<comment type="caution">
    <text evidence="2">The sequence shown here is derived from an EMBL/GenBank/DDBJ whole genome shotgun (WGS) entry which is preliminary data.</text>
</comment>
<feature type="signal peptide" evidence="1">
    <location>
        <begin position="1"/>
        <end position="23"/>
    </location>
</feature>
<evidence type="ECO:0000256" key="1">
    <source>
        <dbReference type="SAM" id="SignalP"/>
    </source>
</evidence>
<dbReference type="PANTHER" id="PTHR10622:SF10">
    <property type="entry name" value="HET DOMAIN-CONTAINING PROTEIN"/>
    <property type="match status" value="1"/>
</dbReference>
<dbReference type="OrthoDB" id="194358at2759"/>
<keyword evidence="3" id="KW-1185">Reference proteome</keyword>
<evidence type="ECO:0000313" key="3">
    <source>
        <dbReference type="Proteomes" id="UP000277212"/>
    </source>
</evidence>
<gene>
    <name evidence="2" type="ORF">CDV36_010992</name>
</gene>
<reference evidence="2 3" key="1">
    <citation type="submission" date="2017-06" db="EMBL/GenBank/DDBJ databases">
        <title>Comparative genomic analysis of Ambrosia Fusariam Clade fungi.</title>
        <authorList>
            <person name="Stajich J.E."/>
            <person name="Carrillo J."/>
            <person name="Kijimoto T."/>
            <person name="Eskalen A."/>
            <person name="O'Donnell K."/>
            <person name="Kasson M."/>
        </authorList>
    </citation>
    <scope>NUCLEOTIDE SEQUENCE [LARGE SCALE GENOMIC DNA]</scope>
    <source>
        <strain evidence="2">UCR3666</strain>
    </source>
</reference>
<sequence>MLRRLSSFSAIALAVLLASVCHASPDDGIPKQWRKSVPLIWDYTYTRYLNEPSPNLATYPNWALEQIIDGLLGIFGVNMPLLYGEGSKAFLRLQQEIARFTNDLTLFA</sequence>